<keyword evidence="2" id="KW-1185">Reference proteome</keyword>
<comment type="caution">
    <text evidence="1">The sequence shown here is derived from an EMBL/GenBank/DDBJ whole genome shotgun (WGS) entry which is preliminary data.</text>
</comment>
<organism evidence="1 2">
    <name type="scientific">Datura stramonium</name>
    <name type="common">Jimsonweed</name>
    <name type="synonym">Common thornapple</name>
    <dbReference type="NCBI Taxonomy" id="4076"/>
    <lineage>
        <taxon>Eukaryota</taxon>
        <taxon>Viridiplantae</taxon>
        <taxon>Streptophyta</taxon>
        <taxon>Embryophyta</taxon>
        <taxon>Tracheophyta</taxon>
        <taxon>Spermatophyta</taxon>
        <taxon>Magnoliopsida</taxon>
        <taxon>eudicotyledons</taxon>
        <taxon>Gunneridae</taxon>
        <taxon>Pentapetalae</taxon>
        <taxon>asterids</taxon>
        <taxon>lamiids</taxon>
        <taxon>Solanales</taxon>
        <taxon>Solanaceae</taxon>
        <taxon>Solanoideae</taxon>
        <taxon>Datureae</taxon>
        <taxon>Datura</taxon>
    </lineage>
</organism>
<dbReference type="EMBL" id="JACEIK010003523">
    <property type="protein sequence ID" value="MCD9642058.1"/>
    <property type="molecule type" value="Genomic_DNA"/>
</dbReference>
<reference evidence="1 2" key="1">
    <citation type="journal article" date="2021" name="BMC Genomics">
        <title>Datura genome reveals duplications of psychoactive alkaloid biosynthetic genes and high mutation rate following tissue culture.</title>
        <authorList>
            <person name="Rajewski A."/>
            <person name="Carter-House D."/>
            <person name="Stajich J."/>
            <person name="Litt A."/>
        </authorList>
    </citation>
    <scope>NUCLEOTIDE SEQUENCE [LARGE SCALE GENOMIC DNA]</scope>
    <source>
        <strain evidence="1">AR-01</strain>
    </source>
</reference>
<feature type="non-terminal residue" evidence="1">
    <location>
        <position position="200"/>
    </location>
</feature>
<dbReference type="PANTHER" id="PTHR33067:SF9">
    <property type="entry name" value="RNA-DIRECTED DNA POLYMERASE"/>
    <property type="match status" value="1"/>
</dbReference>
<name>A0ABS8V4H9_DATST</name>
<evidence type="ECO:0000313" key="2">
    <source>
        <dbReference type="Proteomes" id="UP000823775"/>
    </source>
</evidence>
<sequence length="200" mass="23407">MATNIDLLTKRFTGSSLKKVNMVVQTSKRWKVIIVADESVVINLYVHEESIFEDEEEVVEEPKILPQIPKRVPYFPQRLIKRTKKKEKKEKEVKFTHQISSIISPEEHKFDAIGDLQEIQEGQEKAYQYEVVMTDKTMKRPIEVVDHVLVNVGKFYLSTDFVILHYAVDKEIPIITESPFIFIGRALMESEKNKKKSKLW</sequence>
<dbReference type="PANTHER" id="PTHR33067">
    <property type="entry name" value="RNA-DIRECTED DNA POLYMERASE-RELATED"/>
    <property type="match status" value="1"/>
</dbReference>
<proteinExistence type="predicted"/>
<protein>
    <submittedName>
        <fullName evidence="1">Uncharacterized protein</fullName>
    </submittedName>
</protein>
<accession>A0ABS8V4H9</accession>
<gene>
    <name evidence="1" type="ORF">HAX54_028656</name>
</gene>
<evidence type="ECO:0000313" key="1">
    <source>
        <dbReference type="EMBL" id="MCD9642058.1"/>
    </source>
</evidence>
<dbReference type="Proteomes" id="UP000823775">
    <property type="component" value="Unassembled WGS sequence"/>
</dbReference>